<dbReference type="AlphaFoldDB" id="A0A4P2Q1S9"/>
<evidence type="ECO:0000256" key="1">
    <source>
        <dbReference type="SAM" id="MobiDB-lite"/>
    </source>
</evidence>
<gene>
    <name evidence="2" type="ORF">SOCEGT47_037170</name>
</gene>
<evidence type="ECO:0000313" key="3">
    <source>
        <dbReference type="Proteomes" id="UP000295781"/>
    </source>
</evidence>
<dbReference type="Proteomes" id="UP000295781">
    <property type="component" value="Chromosome"/>
</dbReference>
<feature type="compositionally biased region" description="Basic residues" evidence="1">
    <location>
        <begin position="1"/>
        <end position="14"/>
    </location>
</feature>
<feature type="compositionally biased region" description="Basic and acidic residues" evidence="1">
    <location>
        <begin position="15"/>
        <end position="44"/>
    </location>
</feature>
<proteinExistence type="predicted"/>
<organism evidence="2 3">
    <name type="scientific">Sorangium cellulosum</name>
    <name type="common">Polyangium cellulosum</name>
    <dbReference type="NCBI Taxonomy" id="56"/>
    <lineage>
        <taxon>Bacteria</taxon>
        <taxon>Pseudomonadati</taxon>
        <taxon>Myxococcota</taxon>
        <taxon>Polyangia</taxon>
        <taxon>Polyangiales</taxon>
        <taxon>Polyangiaceae</taxon>
        <taxon>Sorangium</taxon>
    </lineage>
</organism>
<evidence type="ECO:0000313" key="2">
    <source>
        <dbReference type="EMBL" id="AUX23194.1"/>
    </source>
</evidence>
<accession>A0A4P2Q1S9</accession>
<feature type="region of interest" description="Disordered" evidence="1">
    <location>
        <begin position="1"/>
        <end position="202"/>
    </location>
</feature>
<feature type="compositionally biased region" description="Basic and acidic residues" evidence="1">
    <location>
        <begin position="59"/>
        <end position="72"/>
    </location>
</feature>
<dbReference type="EMBL" id="CP012670">
    <property type="protein sequence ID" value="AUX23194.1"/>
    <property type="molecule type" value="Genomic_DNA"/>
</dbReference>
<feature type="compositionally biased region" description="Low complexity" evidence="1">
    <location>
        <begin position="114"/>
        <end position="147"/>
    </location>
</feature>
<sequence>MARTHGSARRRSVRRLRDGVSHDRQQGRQQRSDPQRTRRVELGRAGRRPQRRAARRDRPRPAREPDRVRARGLESLGGGSGGRRPASSAHTAAHGRRPGADRRRAPARTRSGPRSRSATRSASSSRSTTSSTPSPRPGAGSAEAAPAPRRPQRRAGAAPAPRRPQRRSRSRAPARGWRGWSSALSPRSRHNEVGRPSASPRQCLCPGATRLHPRAAIALCAHPPAGLTSADICDAGGRTWASREKQP</sequence>
<name>A0A4P2Q1S9_SORCE</name>
<feature type="compositionally biased region" description="Basic residues" evidence="1">
    <location>
        <begin position="163"/>
        <end position="172"/>
    </location>
</feature>
<protein>
    <submittedName>
        <fullName evidence="2">Uncharacterized protein</fullName>
    </submittedName>
</protein>
<feature type="compositionally biased region" description="Basic residues" evidence="1">
    <location>
        <begin position="45"/>
        <end position="58"/>
    </location>
</feature>
<reference evidence="2 3" key="1">
    <citation type="submission" date="2015-09" db="EMBL/GenBank/DDBJ databases">
        <title>Sorangium comparison.</title>
        <authorList>
            <person name="Zaburannyi N."/>
            <person name="Bunk B."/>
            <person name="Overmann J."/>
            <person name="Mueller R."/>
        </authorList>
    </citation>
    <scope>NUCLEOTIDE SEQUENCE [LARGE SCALE GENOMIC DNA]</scope>
    <source>
        <strain evidence="2 3">So ceGT47</strain>
    </source>
</reference>